<name>A0A8J4D0P9_9CHLO</name>
<keyword evidence="2" id="KW-1185">Reference proteome</keyword>
<proteinExistence type="predicted"/>
<organism evidence="1 2">
    <name type="scientific">Volvox reticuliferus</name>
    <dbReference type="NCBI Taxonomy" id="1737510"/>
    <lineage>
        <taxon>Eukaryota</taxon>
        <taxon>Viridiplantae</taxon>
        <taxon>Chlorophyta</taxon>
        <taxon>core chlorophytes</taxon>
        <taxon>Chlorophyceae</taxon>
        <taxon>CS clade</taxon>
        <taxon>Chlamydomonadales</taxon>
        <taxon>Volvocaceae</taxon>
        <taxon>Volvox</taxon>
    </lineage>
</organism>
<dbReference type="Proteomes" id="UP000747110">
    <property type="component" value="Unassembled WGS sequence"/>
</dbReference>
<dbReference type="AlphaFoldDB" id="A0A8J4D0P9"/>
<sequence>MFSHAEFIRIQAMTGREFTIDAACNDDGSNSHCSVYASPKQSFFKHNITGEHIWVNAPFEQAKQWINHYKRCKANSPFDTSAVFVLPKTSNYDKIIQGMSLLCEYPKGTQLFTIPTKEGGREYINIDRTIPYQLIGGITAPNFLGGAVR</sequence>
<accession>A0A8J4D0P9</accession>
<gene>
    <name evidence="1" type="ORF">Vretifemale_17943</name>
</gene>
<comment type="caution">
    <text evidence="1">The sequence shown here is derived from an EMBL/GenBank/DDBJ whole genome shotgun (WGS) entry which is preliminary data.</text>
</comment>
<evidence type="ECO:0000313" key="1">
    <source>
        <dbReference type="EMBL" id="GIL90298.1"/>
    </source>
</evidence>
<evidence type="ECO:0000313" key="2">
    <source>
        <dbReference type="Proteomes" id="UP000747110"/>
    </source>
</evidence>
<dbReference type="EMBL" id="BNCP01000055">
    <property type="protein sequence ID" value="GIL90298.1"/>
    <property type="molecule type" value="Genomic_DNA"/>
</dbReference>
<protein>
    <submittedName>
        <fullName evidence="1">Uncharacterized protein</fullName>
    </submittedName>
</protein>
<reference evidence="1" key="1">
    <citation type="journal article" date="2021" name="Proc. Natl. Acad. Sci. U.S.A.">
        <title>Three genomes in the algal genus Volvox reveal the fate of a haploid sex-determining region after a transition to homothallism.</title>
        <authorList>
            <person name="Yamamoto K."/>
            <person name="Hamaji T."/>
            <person name="Kawai-Toyooka H."/>
            <person name="Matsuzaki R."/>
            <person name="Takahashi F."/>
            <person name="Nishimura Y."/>
            <person name="Kawachi M."/>
            <person name="Noguchi H."/>
            <person name="Minakuchi Y."/>
            <person name="Umen J.G."/>
            <person name="Toyoda A."/>
            <person name="Nozaki H."/>
        </authorList>
    </citation>
    <scope>NUCLEOTIDE SEQUENCE</scope>
    <source>
        <strain evidence="1">NIES-3786</strain>
    </source>
</reference>